<name>A0A8H5FDN6_9AGAR</name>
<feature type="region of interest" description="Disordered" evidence="1">
    <location>
        <begin position="232"/>
        <end position="273"/>
    </location>
</feature>
<sequence length="273" mass="30691">MYDLLLPPRRRHIGFFTDYASSSPGIFKCGRQRDSEGEGELGKKSVFVKPTRLTIQLDLVLLTSRCFAVLVAGNRPMFQKSTIIYPTPVHPFVKLWLWVVKFFSAAPTGSQGRFVGGGVVHTIIYPSLTMNDFFVRGCRWGDERRSWRLYEPRTIAHRMTKRRAPSMVLVVLAVRPPTRPCRIAVRWDWVSSGKLNAPTKRRLPKPSTASFDQPNSRKHECAPVACRRRRTLVAGRPQTDIGKSKDGQEQSRTRLAASDLAGNASIAPLKTGS</sequence>
<keyword evidence="3" id="KW-1185">Reference proteome</keyword>
<proteinExistence type="predicted"/>
<evidence type="ECO:0000256" key="1">
    <source>
        <dbReference type="SAM" id="MobiDB-lite"/>
    </source>
</evidence>
<dbReference type="Proteomes" id="UP000541558">
    <property type="component" value="Unassembled WGS sequence"/>
</dbReference>
<protein>
    <submittedName>
        <fullName evidence="2">Uncharacterized protein</fullName>
    </submittedName>
</protein>
<comment type="caution">
    <text evidence="2">The sequence shown here is derived from an EMBL/GenBank/DDBJ whole genome shotgun (WGS) entry which is preliminary data.</text>
</comment>
<dbReference type="EMBL" id="JAACJK010000110">
    <property type="protein sequence ID" value="KAF5332638.1"/>
    <property type="molecule type" value="Genomic_DNA"/>
</dbReference>
<accession>A0A8H5FDN6</accession>
<gene>
    <name evidence="2" type="ORF">D9611_005382</name>
</gene>
<evidence type="ECO:0000313" key="2">
    <source>
        <dbReference type="EMBL" id="KAF5332638.1"/>
    </source>
</evidence>
<evidence type="ECO:0000313" key="3">
    <source>
        <dbReference type="Proteomes" id="UP000541558"/>
    </source>
</evidence>
<reference evidence="2 3" key="1">
    <citation type="journal article" date="2020" name="ISME J.">
        <title>Uncovering the hidden diversity of litter-decomposition mechanisms in mushroom-forming fungi.</title>
        <authorList>
            <person name="Floudas D."/>
            <person name="Bentzer J."/>
            <person name="Ahren D."/>
            <person name="Johansson T."/>
            <person name="Persson P."/>
            <person name="Tunlid A."/>
        </authorList>
    </citation>
    <scope>NUCLEOTIDE SEQUENCE [LARGE SCALE GENOMIC DNA]</scope>
    <source>
        <strain evidence="2 3">CBS 175.51</strain>
    </source>
</reference>
<organism evidence="2 3">
    <name type="scientific">Ephemerocybe angulata</name>
    <dbReference type="NCBI Taxonomy" id="980116"/>
    <lineage>
        <taxon>Eukaryota</taxon>
        <taxon>Fungi</taxon>
        <taxon>Dikarya</taxon>
        <taxon>Basidiomycota</taxon>
        <taxon>Agaricomycotina</taxon>
        <taxon>Agaricomycetes</taxon>
        <taxon>Agaricomycetidae</taxon>
        <taxon>Agaricales</taxon>
        <taxon>Agaricineae</taxon>
        <taxon>Psathyrellaceae</taxon>
        <taxon>Ephemerocybe</taxon>
    </lineage>
</organism>
<feature type="region of interest" description="Disordered" evidence="1">
    <location>
        <begin position="196"/>
        <end position="220"/>
    </location>
</feature>
<dbReference type="AlphaFoldDB" id="A0A8H5FDN6"/>
<feature type="compositionally biased region" description="Basic and acidic residues" evidence="1">
    <location>
        <begin position="242"/>
        <end position="252"/>
    </location>
</feature>